<dbReference type="AlphaFoldDB" id="W7A5V8"/>
<dbReference type="RefSeq" id="XP_008818931.1">
    <property type="nucleotide sequence ID" value="XM_008820709.1"/>
</dbReference>
<dbReference type="Proteomes" id="UP000030640">
    <property type="component" value="Unassembled WGS sequence"/>
</dbReference>
<feature type="region of interest" description="Disordered" evidence="1">
    <location>
        <begin position="29"/>
        <end position="59"/>
    </location>
</feature>
<gene>
    <name evidence="2" type="ORF">C922_05137</name>
</gene>
<organism evidence="2 3">
    <name type="scientific">Plasmodium inui San Antonio 1</name>
    <dbReference type="NCBI Taxonomy" id="1237626"/>
    <lineage>
        <taxon>Eukaryota</taxon>
        <taxon>Sar</taxon>
        <taxon>Alveolata</taxon>
        <taxon>Apicomplexa</taxon>
        <taxon>Aconoidasida</taxon>
        <taxon>Haemosporida</taxon>
        <taxon>Plasmodiidae</taxon>
        <taxon>Plasmodium</taxon>
        <taxon>Plasmodium (Plasmodium)</taxon>
    </lineage>
</organism>
<reference evidence="2 3" key="1">
    <citation type="submission" date="2013-02" db="EMBL/GenBank/DDBJ databases">
        <title>The Genome Sequence of Plasmodium inui San Antonio 1.</title>
        <authorList>
            <consortium name="The Broad Institute Genome Sequencing Platform"/>
            <consortium name="The Broad Institute Genome Sequencing Center for Infectious Disease"/>
            <person name="Neafsey D."/>
            <person name="Cheeseman I."/>
            <person name="Volkman S."/>
            <person name="Adams J."/>
            <person name="Walker B."/>
            <person name="Young S.K."/>
            <person name="Zeng Q."/>
            <person name="Gargeya S."/>
            <person name="Fitzgerald M."/>
            <person name="Haas B."/>
            <person name="Abouelleil A."/>
            <person name="Alvarado L."/>
            <person name="Arachchi H.M."/>
            <person name="Berlin A.M."/>
            <person name="Chapman S.B."/>
            <person name="Dewar J."/>
            <person name="Goldberg J."/>
            <person name="Griggs A."/>
            <person name="Gujja S."/>
            <person name="Hansen M."/>
            <person name="Howarth C."/>
            <person name="Imamovic A."/>
            <person name="Larimer J."/>
            <person name="McCowan C."/>
            <person name="Murphy C."/>
            <person name="Neiman D."/>
            <person name="Pearson M."/>
            <person name="Priest M."/>
            <person name="Roberts A."/>
            <person name="Saif S."/>
            <person name="Shea T."/>
            <person name="Sisk P."/>
            <person name="Sykes S."/>
            <person name="Wortman J."/>
            <person name="Nusbaum C."/>
            <person name="Birren B."/>
        </authorList>
    </citation>
    <scope>NUCLEOTIDE SEQUENCE [LARGE SCALE GENOMIC DNA]</scope>
    <source>
        <strain evidence="2 3">San Antonio 1</strain>
    </source>
</reference>
<sequence length="59" mass="7014">MLLKGEVEKVSATYQGRYRSMRRRLRHISLPYGDKVSSERRTPHQLTEEKLANRRQQDG</sequence>
<dbReference type="VEuPathDB" id="PlasmoDB:C922_05137"/>
<proteinExistence type="predicted"/>
<accession>W7A5V8</accession>
<name>W7A5V8_9APIC</name>
<keyword evidence="3" id="KW-1185">Reference proteome</keyword>
<evidence type="ECO:0000256" key="1">
    <source>
        <dbReference type="SAM" id="MobiDB-lite"/>
    </source>
</evidence>
<dbReference type="GeneID" id="20040411"/>
<dbReference type="EMBL" id="KI965499">
    <property type="protein sequence ID" value="EUD64474.1"/>
    <property type="molecule type" value="Genomic_DNA"/>
</dbReference>
<feature type="compositionally biased region" description="Basic and acidic residues" evidence="1">
    <location>
        <begin position="36"/>
        <end position="59"/>
    </location>
</feature>
<evidence type="ECO:0000313" key="2">
    <source>
        <dbReference type="EMBL" id="EUD64474.1"/>
    </source>
</evidence>
<evidence type="ECO:0000313" key="3">
    <source>
        <dbReference type="Proteomes" id="UP000030640"/>
    </source>
</evidence>
<protein>
    <submittedName>
        <fullName evidence="2">Uncharacterized protein</fullName>
    </submittedName>
</protein>